<sequence length="196" mass="21199">MTTGPANLASTVVSQDRTMARTRLFDEDDDGGLSLLSQAHSRDDIHANVSWDFSGHNQHFESLDSDSTTADGSMLEPLPVMPLELSMREFLQLCEEAFSTTERRQVISVGGETYSLTGDDGNCVDLTEPLMDILVVSGQAYRVVDPAGDWWVDLTQPLENVVVVNGATTPSKPPYRQAAVGLERVAVGPLEDGGAM</sequence>
<dbReference type="AlphaFoldDB" id="A0A2U3DT54"/>
<proteinExistence type="predicted"/>
<comment type="caution">
    <text evidence="1">The sequence shown here is derived from an EMBL/GenBank/DDBJ whole genome shotgun (WGS) entry which is preliminary data.</text>
</comment>
<dbReference type="Proteomes" id="UP000245956">
    <property type="component" value="Unassembled WGS sequence"/>
</dbReference>
<dbReference type="EMBL" id="LCWV01000033">
    <property type="protein sequence ID" value="PWI65429.1"/>
    <property type="molecule type" value="Genomic_DNA"/>
</dbReference>
<evidence type="ECO:0000313" key="2">
    <source>
        <dbReference type="Proteomes" id="UP000245956"/>
    </source>
</evidence>
<organism evidence="1 2">
    <name type="scientific">Purpureocillium lilacinum</name>
    <name type="common">Paecilomyces lilacinus</name>
    <dbReference type="NCBI Taxonomy" id="33203"/>
    <lineage>
        <taxon>Eukaryota</taxon>
        <taxon>Fungi</taxon>
        <taxon>Dikarya</taxon>
        <taxon>Ascomycota</taxon>
        <taxon>Pezizomycotina</taxon>
        <taxon>Sordariomycetes</taxon>
        <taxon>Hypocreomycetidae</taxon>
        <taxon>Hypocreales</taxon>
        <taxon>Ophiocordycipitaceae</taxon>
        <taxon>Purpureocillium</taxon>
    </lineage>
</organism>
<protein>
    <submittedName>
        <fullName evidence="1">Uncharacterized protein</fullName>
    </submittedName>
</protein>
<accession>A0A2U3DT54</accession>
<name>A0A2U3DT54_PURLI</name>
<evidence type="ECO:0000313" key="1">
    <source>
        <dbReference type="EMBL" id="PWI65429.1"/>
    </source>
</evidence>
<reference evidence="1 2" key="1">
    <citation type="journal article" date="2016" name="Front. Microbiol.">
        <title>Genome and transcriptome sequences reveal the specific parasitism of the nematophagous Purpureocillium lilacinum 36-1.</title>
        <authorList>
            <person name="Xie J."/>
            <person name="Li S."/>
            <person name="Mo C."/>
            <person name="Xiao X."/>
            <person name="Peng D."/>
            <person name="Wang G."/>
            <person name="Xiao Y."/>
        </authorList>
    </citation>
    <scope>NUCLEOTIDE SEQUENCE [LARGE SCALE GENOMIC DNA]</scope>
    <source>
        <strain evidence="1 2">36-1</strain>
    </source>
</reference>
<gene>
    <name evidence="1" type="ORF">PCL_07030</name>
</gene>